<dbReference type="InterPro" id="IPR018040">
    <property type="entry name" value="Pectinesterase_Tyr_AS"/>
</dbReference>
<feature type="signal peptide" evidence="5">
    <location>
        <begin position="1"/>
        <end position="23"/>
    </location>
</feature>
<accession>A0ABM7V3H0</accession>
<evidence type="ECO:0000256" key="4">
    <source>
        <dbReference type="PROSITE-ProRule" id="PRU10040"/>
    </source>
</evidence>
<name>A0ABM7V3H0_9FLAO</name>
<dbReference type="InterPro" id="IPR012334">
    <property type="entry name" value="Pectin_lyas_fold"/>
</dbReference>
<dbReference type="PANTHER" id="PTHR31321:SF57">
    <property type="entry name" value="PECTINESTERASE 53-RELATED"/>
    <property type="match status" value="1"/>
</dbReference>
<proteinExistence type="inferred from homology"/>
<evidence type="ECO:0000256" key="2">
    <source>
        <dbReference type="ARBA" id="ARBA00022801"/>
    </source>
</evidence>
<dbReference type="InterPro" id="IPR000070">
    <property type="entry name" value="Pectinesterase_cat"/>
</dbReference>
<comment type="similarity">
    <text evidence="1">Belongs to the pectinesterase family.</text>
</comment>
<dbReference type="SUPFAM" id="SSF51126">
    <property type="entry name" value="Pectin lyase-like"/>
    <property type="match status" value="1"/>
</dbReference>
<dbReference type="NCBIfam" id="TIGR02474">
    <property type="entry name" value="pec_lyase"/>
    <property type="match status" value="1"/>
</dbReference>
<dbReference type="Pfam" id="PF01095">
    <property type="entry name" value="Pectinesterase"/>
    <property type="match status" value="1"/>
</dbReference>
<gene>
    <name evidence="7" type="ORF">GENT5_03620</name>
</gene>
<evidence type="ECO:0000313" key="7">
    <source>
        <dbReference type="EMBL" id="BDB54057.1"/>
    </source>
</evidence>
<reference evidence="7 8" key="2">
    <citation type="journal article" date="2022" name="Microorganisms">
        <title>Complete Genome Sequences of Two Flavobacterium ammonificans Strains and a Flavobacterium ammoniigenes Strain of Ammonifying Bacterioplankton Isolated from Surface River Water.</title>
        <authorList>
            <person name="Suda W."/>
            <person name="Ogata Y."/>
            <person name="Shindo C."/>
            <person name="Watanabe K."/>
        </authorList>
    </citation>
    <scope>NUCLEOTIDE SEQUENCE [LARGE SCALE GENOMIC DNA]</scope>
    <source>
        <strain evidence="7 8">GENT5</strain>
    </source>
</reference>
<organism evidence="7 8">
    <name type="scientific">Flavobacterium ammoniigenes</name>
    <dbReference type="NCBI Taxonomy" id="1751095"/>
    <lineage>
        <taxon>Bacteria</taxon>
        <taxon>Pseudomonadati</taxon>
        <taxon>Bacteroidota</taxon>
        <taxon>Flavobacteriia</taxon>
        <taxon>Flavobacteriales</taxon>
        <taxon>Flavobacteriaceae</taxon>
        <taxon>Flavobacterium</taxon>
    </lineage>
</organism>
<dbReference type="EMBL" id="AP025184">
    <property type="protein sequence ID" value="BDB54057.1"/>
    <property type="molecule type" value="Genomic_DNA"/>
</dbReference>
<keyword evidence="8" id="KW-1185">Reference proteome</keyword>
<dbReference type="Proteomes" id="UP001319867">
    <property type="component" value="Chromosome"/>
</dbReference>
<evidence type="ECO:0000256" key="5">
    <source>
        <dbReference type="RuleBase" id="RU000589"/>
    </source>
</evidence>
<feature type="active site" evidence="4">
    <location>
        <position position="533"/>
    </location>
</feature>
<feature type="chain" id="PRO_5044957914" description="Pectinesterase" evidence="5">
    <location>
        <begin position="24"/>
        <end position="677"/>
    </location>
</feature>
<reference evidence="7 8" key="1">
    <citation type="journal article" date="2022" name="Int. J. Syst. Evol. Microbiol.">
        <title>Flavobacterium ammonificans sp. nov. and Flavobacterium ammoniigenes sp. nov., ammonifying bacteria isolated from surface river water.</title>
        <authorList>
            <person name="Watanabe K."/>
            <person name="Kitamura T."/>
            <person name="Ogata Y."/>
            <person name="Shindo C."/>
            <person name="Suda W."/>
        </authorList>
    </citation>
    <scope>NUCLEOTIDE SEQUENCE [LARGE SCALE GENOMIC DNA]</scope>
    <source>
        <strain evidence="7 8">GENT5</strain>
    </source>
</reference>
<dbReference type="InterPro" id="IPR033131">
    <property type="entry name" value="Pectinesterase_Asp_AS"/>
</dbReference>
<dbReference type="PANTHER" id="PTHR31321">
    <property type="entry name" value="ACYL-COA THIOESTER HYDROLASE YBHC-RELATED"/>
    <property type="match status" value="1"/>
</dbReference>
<evidence type="ECO:0000256" key="3">
    <source>
        <dbReference type="ARBA" id="ARBA00023085"/>
    </source>
</evidence>
<evidence type="ECO:0000259" key="6">
    <source>
        <dbReference type="Pfam" id="PF01095"/>
    </source>
</evidence>
<dbReference type="EC" id="3.1.1.11" evidence="5"/>
<evidence type="ECO:0000313" key="8">
    <source>
        <dbReference type="Proteomes" id="UP001319867"/>
    </source>
</evidence>
<dbReference type="Gene3D" id="2.160.20.10">
    <property type="entry name" value="Single-stranded right-handed beta-helix, Pectin lyase-like"/>
    <property type="match status" value="1"/>
</dbReference>
<keyword evidence="3 5" id="KW-0063">Aspartyl esterase</keyword>
<dbReference type="PROSITE" id="PS00503">
    <property type="entry name" value="PECTINESTERASE_2"/>
    <property type="match status" value="1"/>
</dbReference>
<keyword evidence="2 5" id="KW-0378">Hydrolase</keyword>
<dbReference type="PROSITE" id="PS00800">
    <property type="entry name" value="PECTINESTERASE_1"/>
    <property type="match status" value="1"/>
</dbReference>
<feature type="domain" description="Pectinesterase catalytic" evidence="6">
    <location>
        <begin position="380"/>
        <end position="663"/>
    </location>
</feature>
<comment type="catalytic activity">
    <reaction evidence="5">
        <text>[(1-&gt;4)-alpha-D-galacturonosyl methyl ester](n) + n H2O = [(1-&gt;4)-alpha-D-galacturonosyl](n) + n methanol + n H(+)</text>
        <dbReference type="Rhea" id="RHEA:22380"/>
        <dbReference type="Rhea" id="RHEA-COMP:14570"/>
        <dbReference type="Rhea" id="RHEA-COMP:14573"/>
        <dbReference type="ChEBI" id="CHEBI:15377"/>
        <dbReference type="ChEBI" id="CHEBI:15378"/>
        <dbReference type="ChEBI" id="CHEBI:17790"/>
        <dbReference type="ChEBI" id="CHEBI:140522"/>
        <dbReference type="ChEBI" id="CHEBI:140523"/>
        <dbReference type="EC" id="3.1.1.11"/>
    </reaction>
</comment>
<sequence length="677" mass="77322">MTLFSKKHCLVLVFILLHLVVTAQVHNQSWKQITESNDENWFASKEAIRVAENVLLYQRIIGGWPKNIQMHLPLSEAERQKFLVLKNDPTDCTIDNGATCQELLFLSKIYKKNPDERYKTAFLKGLDYLLEAQYDNGGWPQFFPLIKGYYSHITYNDDAMVGVLELLKELKNKSSFYSIVPSTEILQKVEKAFNKGIDCILKTQHLQNGVLTSWCAQHDEFSLLPAKARAYELPSLSGKESAKITLLLMSIEKPTQEIIASVEGAVQWFEKTKINGIEVQSMAIGNDKKEDKVVVKSPNAQPLWARFMDLNTNIPFFCDRDGIKKATLAEIGFERRTGYAWYTDEPKEVLKKYAKWKQKLENSASQNAKKKGLIKDEYLITVDQNGHGDFVTIQEAINSAQSFPYQRITIFIKNGIYKEKVKVHSWNPKISLIGESREGTIITYDDYFNKIGLGRNSTFYTYTLLVEGNDFFAKNLTIQNTSGEVGQAVALNVNADRVFFFNCSFLGNQDTLYTSGEGTKNYFSNCYIEGTTDFIFGDATVLFDNCEIHSKKNSFITAASTPQNNPFGYVFKNCKLTAAEGVSQVYLGRPWRIYAKTVFMNCEMGRHIQPQGWENWSKPEAEKTAFYAEYECKGLGFQPLKRVLWSHQLTKKESEKYTPEAILGKDFLSQIEIFKLN</sequence>
<comment type="pathway">
    <text evidence="5">Glycan metabolism; pectin degradation; 2-dehydro-3-deoxy-D-gluconate from pectin: step 1/5.</text>
</comment>
<dbReference type="Gene3D" id="1.50.10.20">
    <property type="match status" value="1"/>
</dbReference>
<dbReference type="SUPFAM" id="SSF81853">
    <property type="entry name" value="Family 10 polysaccharide lyase"/>
    <property type="match status" value="1"/>
</dbReference>
<keyword evidence="5" id="KW-0732">Signal</keyword>
<protein>
    <recommendedName>
        <fullName evidence="5">Pectinesterase</fullName>
        <ecNumber evidence="5">3.1.1.11</ecNumber>
    </recommendedName>
</protein>
<dbReference type="RefSeq" id="WP_229317813.1">
    <property type="nucleotide sequence ID" value="NZ_AP025184.1"/>
</dbReference>
<dbReference type="InterPro" id="IPR012669">
    <property type="entry name" value="Pectate_lyase"/>
</dbReference>
<dbReference type="Pfam" id="PF09492">
    <property type="entry name" value="Pec_lyase"/>
    <property type="match status" value="1"/>
</dbReference>
<dbReference type="InterPro" id="IPR011050">
    <property type="entry name" value="Pectin_lyase_fold/virulence"/>
</dbReference>
<evidence type="ECO:0000256" key="1">
    <source>
        <dbReference type="ARBA" id="ARBA00008891"/>
    </source>
</evidence>